<evidence type="ECO:0000313" key="3">
    <source>
        <dbReference type="Proteomes" id="UP000320693"/>
    </source>
</evidence>
<protein>
    <submittedName>
        <fullName evidence="2">Uncharacterized protein</fullName>
    </submittedName>
</protein>
<proteinExistence type="predicted"/>
<dbReference type="EMBL" id="BJNH01000033">
    <property type="protein sequence ID" value="GEC26145.1"/>
    <property type="molecule type" value="Genomic_DNA"/>
</dbReference>
<keyword evidence="3" id="KW-1185">Reference proteome</keyword>
<feature type="region of interest" description="Disordered" evidence="1">
    <location>
        <begin position="125"/>
        <end position="154"/>
    </location>
</feature>
<accession>A0ABQ0RZP8</accession>
<sequence length="266" mass="28224">MHAAAGHLVEMYAGKRLAAAGEPTGLRESTSALTATVLSTDAFERLIRAQLGQLRHPSSRAIPDAYLADEAAVEDALQRAAAGIRTAMAKAGHLVDALSFERGALLRLHEDSRLAVRAELTRVPRPSTRPGPLAWSVTPAPWATDPRDDSSWPPPGADATVGLRSLPGGCAALAHVEHGPRAGWTQIGFIESHSTPPRRYPDLAGRHVFVASALEIADGEPPEGSLPFTSLPWRLWTVLPHQIDPSMNPERAAAILSSGDQALGPV</sequence>
<evidence type="ECO:0000313" key="2">
    <source>
        <dbReference type="EMBL" id="GEC26145.1"/>
    </source>
</evidence>
<name>A0ABQ0RZP8_9PSEU</name>
<gene>
    <name evidence="2" type="ORF">PSA01_31740</name>
</gene>
<organism evidence="2 3">
    <name type="scientific">Pseudonocardia saturnea</name>
    <dbReference type="NCBI Taxonomy" id="33909"/>
    <lineage>
        <taxon>Bacteria</taxon>
        <taxon>Bacillati</taxon>
        <taxon>Actinomycetota</taxon>
        <taxon>Actinomycetes</taxon>
        <taxon>Pseudonocardiales</taxon>
        <taxon>Pseudonocardiaceae</taxon>
        <taxon>Pseudonocardia</taxon>
    </lineage>
</organism>
<evidence type="ECO:0000256" key="1">
    <source>
        <dbReference type="SAM" id="MobiDB-lite"/>
    </source>
</evidence>
<comment type="caution">
    <text evidence="2">The sequence shown here is derived from an EMBL/GenBank/DDBJ whole genome shotgun (WGS) entry which is preliminary data.</text>
</comment>
<dbReference type="Proteomes" id="UP000320693">
    <property type="component" value="Unassembled WGS sequence"/>
</dbReference>
<reference evidence="2 3" key="1">
    <citation type="submission" date="2019-06" db="EMBL/GenBank/DDBJ databases">
        <title>Whole genome shotgun sequence of Pseudonocardia saturnea NBRC 14499.</title>
        <authorList>
            <person name="Hosoyama A."/>
            <person name="Uohara A."/>
            <person name="Ohji S."/>
            <person name="Ichikawa N."/>
        </authorList>
    </citation>
    <scope>NUCLEOTIDE SEQUENCE [LARGE SCALE GENOMIC DNA]</scope>
    <source>
        <strain evidence="2 3">NBRC 14499</strain>
    </source>
</reference>